<organism evidence="3 4">
    <name type="scientific">Candidatus Segetimicrobium genomatis</name>
    <dbReference type="NCBI Taxonomy" id="2569760"/>
    <lineage>
        <taxon>Bacteria</taxon>
        <taxon>Bacillati</taxon>
        <taxon>Candidatus Sysuimicrobiota</taxon>
        <taxon>Candidatus Sysuimicrobiia</taxon>
        <taxon>Candidatus Sysuimicrobiales</taxon>
        <taxon>Candidatus Segetimicrobiaceae</taxon>
        <taxon>Candidatus Segetimicrobium</taxon>
    </lineage>
</organism>
<comment type="caution">
    <text evidence="3">The sequence shown here is derived from an EMBL/GenBank/DDBJ whole genome shotgun (WGS) entry which is preliminary data.</text>
</comment>
<protein>
    <submittedName>
        <fullName evidence="3">Cysteine hydrolase</fullName>
    </submittedName>
</protein>
<sequence>MHLETRTVIEVPSYDIAPRVEVKPDRTALVVVDMQNDFVDPQGSLCVGTARATVPAIGRLCNFAHAHGLAVVYTQDWHRPDDPEFALWGPHAVAGTWGAEIVPELAPRPEDVVIRKLRYDGFYGTSLDHELRRRRIASVIVAGTVSNICVLHTAGSAALRWLQVIVPVDAVSALTEFDQQAALRQIVFLYRGTLTHSESLVASAG</sequence>
<dbReference type="GO" id="GO:0016787">
    <property type="term" value="F:hydrolase activity"/>
    <property type="evidence" value="ECO:0007669"/>
    <property type="project" value="UniProtKB-KW"/>
</dbReference>
<evidence type="ECO:0000313" key="4">
    <source>
        <dbReference type="Proteomes" id="UP000320048"/>
    </source>
</evidence>
<dbReference type="AlphaFoldDB" id="A0A537JCW4"/>
<reference evidence="3 4" key="1">
    <citation type="journal article" date="2019" name="Nat. Microbiol.">
        <title>Mediterranean grassland soil C-N compound turnover is dependent on rainfall and depth, and is mediated by genomically divergent microorganisms.</title>
        <authorList>
            <person name="Diamond S."/>
            <person name="Andeer P.F."/>
            <person name="Li Z."/>
            <person name="Crits-Christoph A."/>
            <person name="Burstein D."/>
            <person name="Anantharaman K."/>
            <person name="Lane K.R."/>
            <person name="Thomas B.C."/>
            <person name="Pan C."/>
            <person name="Northen T.R."/>
            <person name="Banfield J.F."/>
        </authorList>
    </citation>
    <scope>NUCLEOTIDE SEQUENCE [LARGE SCALE GENOMIC DNA]</scope>
    <source>
        <strain evidence="3">NP_7</strain>
    </source>
</reference>
<dbReference type="Pfam" id="PF00857">
    <property type="entry name" value="Isochorismatase"/>
    <property type="match status" value="1"/>
</dbReference>
<accession>A0A537JCW4</accession>
<dbReference type="InterPro" id="IPR036380">
    <property type="entry name" value="Isochorismatase-like_sf"/>
</dbReference>
<dbReference type="PANTHER" id="PTHR43540">
    <property type="entry name" value="PEROXYUREIDOACRYLATE/UREIDOACRYLATE AMIDOHYDROLASE-RELATED"/>
    <property type="match status" value="1"/>
</dbReference>
<dbReference type="SUPFAM" id="SSF52499">
    <property type="entry name" value="Isochorismatase-like hydrolases"/>
    <property type="match status" value="1"/>
</dbReference>
<dbReference type="EMBL" id="VBAO01000191">
    <property type="protein sequence ID" value="TMI80916.1"/>
    <property type="molecule type" value="Genomic_DNA"/>
</dbReference>
<dbReference type="InterPro" id="IPR000868">
    <property type="entry name" value="Isochorismatase-like_dom"/>
</dbReference>
<evidence type="ECO:0000313" key="3">
    <source>
        <dbReference type="EMBL" id="TMI80916.1"/>
    </source>
</evidence>
<keyword evidence="1 3" id="KW-0378">Hydrolase</keyword>
<evidence type="ECO:0000256" key="1">
    <source>
        <dbReference type="ARBA" id="ARBA00022801"/>
    </source>
</evidence>
<dbReference type="Gene3D" id="3.40.50.850">
    <property type="entry name" value="Isochorismatase-like"/>
    <property type="match status" value="1"/>
</dbReference>
<dbReference type="InterPro" id="IPR050272">
    <property type="entry name" value="Isochorismatase-like_hydrls"/>
</dbReference>
<feature type="domain" description="Isochorismatase-like" evidence="2">
    <location>
        <begin position="27"/>
        <end position="187"/>
    </location>
</feature>
<dbReference type="CDD" id="cd00431">
    <property type="entry name" value="cysteine_hydrolases"/>
    <property type="match status" value="1"/>
</dbReference>
<evidence type="ECO:0000259" key="2">
    <source>
        <dbReference type="Pfam" id="PF00857"/>
    </source>
</evidence>
<gene>
    <name evidence="3" type="ORF">E6H04_07740</name>
</gene>
<proteinExistence type="predicted"/>
<dbReference type="Proteomes" id="UP000320048">
    <property type="component" value="Unassembled WGS sequence"/>
</dbReference>
<dbReference type="PANTHER" id="PTHR43540:SF6">
    <property type="entry name" value="ISOCHORISMATASE-LIKE DOMAIN-CONTAINING PROTEIN"/>
    <property type="match status" value="1"/>
</dbReference>
<name>A0A537JCW4_9BACT</name>